<sequence length="70" mass="8081">MMEGLGYRTAIKDRGTGEEYEREERGESDEEDKEKEMLESGSVRKLSDGYAYATDGVKRRIDGFVNRVFH</sequence>
<feature type="compositionally biased region" description="Basic and acidic residues" evidence="1">
    <location>
        <begin position="10"/>
        <end position="25"/>
    </location>
</feature>
<protein>
    <submittedName>
        <fullName evidence="2">Uncharacterized protein</fullName>
    </submittedName>
</protein>
<reference evidence="3" key="1">
    <citation type="journal article" date="2020" name="Nat. Commun.">
        <title>Genome assembly of wild tea tree DASZ reveals pedigree and selection history of tea varieties.</title>
        <authorList>
            <person name="Zhang W."/>
            <person name="Zhang Y."/>
            <person name="Qiu H."/>
            <person name="Guo Y."/>
            <person name="Wan H."/>
            <person name="Zhang X."/>
            <person name="Scossa F."/>
            <person name="Alseekh S."/>
            <person name="Zhang Q."/>
            <person name="Wang P."/>
            <person name="Xu L."/>
            <person name="Schmidt M.H."/>
            <person name="Jia X."/>
            <person name="Li D."/>
            <person name="Zhu A."/>
            <person name="Guo F."/>
            <person name="Chen W."/>
            <person name="Ni D."/>
            <person name="Usadel B."/>
            <person name="Fernie A.R."/>
            <person name="Wen W."/>
        </authorList>
    </citation>
    <scope>NUCLEOTIDE SEQUENCE [LARGE SCALE GENOMIC DNA]</scope>
    <source>
        <strain evidence="3">cv. G240</strain>
    </source>
</reference>
<comment type="caution">
    <text evidence="2">The sequence shown here is derived from an EMBL/GenBank/DDBJ whole genome shotgun (WGS) entry which is preliminary data.</text>
</comment>
<accession>A0A7J7GIZ6</accession>
<organism evidence="2 3">
    <name type="scientific">Camellia sinensis</name>
    <name type="common">Tea plant</name>
    <name type="synonym">Thea sinensis</name>
    <dbReference type="NCBI Taxonomy" id="4442"/>
    <lineage>
        <taxon>Eukaryota</taxon>
        <taxon>Viridiplantae</taxon>
        <taxon>Streptophyta</taxon>
        <taxon>Embryophyta</taxon>
        <taxon>Tracheophyta</taxon>
        <taxon>Spermatophyta</taxon>
        <taxon>Magnoliopsida</taxon>
        <taxon>eudicotyledons</taxon>
        <taxon>Gunneridae</taxon>
        <taxon>Pentapetalae</taxon>
        <taxon>asterids</taxon>
        <taxon>Ericales</taxon>
        <taxon>Theaceae</taxon>
        <taxon>Camellia</taxon>
    </lineage>
</organism>
<name>A0A7J7GIZ6_CAMSI</name>
<reference evidence="2 3" key="2">
    <citation type="submission" date="2020-07" db="EMBL/GenBank/DDBJ databases">
        <title>Genome assembly of wild tea tree DASZ reveals pedigree and selection history of tea varieties.</title>
        <authorList>
            <person name="Zhang W."/>
        </authorList>
    </citation>
    <scope>NUCLEOTIDE SEQUENCE [LARGE SCALE GENOMIC DNA]</scope>
    <source>
        <strain evidence="3">cv. G240</strain>
        <tissue evidence="2">Leaf</tissue>
    </source>
</reference>
<keyword evidence="3" id="KW-1185">Reference proteome</keyword>
<evidence type="ECO:0000313" key="2">
    <source>
        <dbReference type="EMBL" id="KAF5940789.1"/>
    </source>
</evidence>
<evidence type="ECO:0000256" key="1">
    <source>
        <dbReference type="SAM" id="MobiDB-lite"/>
    </source>
</evidence>
<dbReference type="Proteomes" id="UP000593564">
    <property type="component" value="Unassembled WGS sequence"/>
</dbReference>
<evidence type="ECO:0000313" key="3">
    <source>
        <dbReference type="Proteomes" id="UP000593564"/>
    </source>
</evidence>
<gene>
    <name evidence="2" type="ORF">HYC85_021956</name>
</gene>
<feature type="region of interest" description="Disordered" evidence="1">
    <location>
        <begin position="1"/>
        <end position="41"/>
    </location>
</feature>
<proteinExistence type="predicted"/>
<dbReference type="EMBL" id="JACBKZ010000010">
    <property type="protein sequence ID" value="KAF5940789.1"/>
    <property type="molecule type" value="Genomic_DNA"/>
</dbReference>
<dbReference type="AlphaFoldDB" id="A0A7J7GIZ6"/>